<evidence type="ECO:0000256" key="1">
    <source>
        <dbReference type="SAM" id="MobiDB-lite"/>
    </source>
</evidence>
<dbReference type="AlphaFoldDB" id="E5Y6W5"/>
<dbReference type="Proteomes" id="UP000006034">
    <property type="component" value="Unassembled WGS sequence"/>
</dbReference>
<organism evidence="2 3">
    <name type="scientific">Bilophila wadsworthia (strain 3_1_6)</name>
    <dbReference type="NCBI Taxonomy" id="563192"/>
    <lineage>
        <taxon>Bacteria</taxon>
        <taxon>Pseudomonadati</taxon>
        <taxon>Thermodesulfobacteriota</taxon>
        <taxon>Desulfovibrionia</taxon>
        <taxon>Desulfovibrionales</taxon>
        <taxon>Desulfovibrionaceae</taxon>
        <taxon>Bilophila</taxon>
    </lineage>
</organism>
<feature type="region of interest" description="Disordered" evidence="1">
    <location>
        <begin position="1"/>
        <end position="37"/>
    </location>
</feature>
<feature type="compositionally biased region" description="Basic residues" evidence="1">
    <location>
        <begin position="11"/>
        <end position="22"/>
    </location>
</feature>
<reference evidence="2 3" key="2">
    <citation type="submission" date="2013-04" db="EMBL/GenBank/DDBJ databases">
        <title>The Genome Sequence of Bilophila wadsworthia 3_1_6.</title>
        <authorList>
            <consortium name="The Broad Institute Genomics Platform"/>
            <person name="Earl A."/>
            <person name="Ward D."/>
            <person name="Feldgarden M."/>
            <person name="Gevers D."/>
            <person name="Sibley C."/>
            <person name="Strauss J."/>
            <person name="Allen-Vercoe E."/>
            <person name="Walker B."/>
            <person name="Young S."/>
            <person name="Zeng Q."/>
            <person name="Gargeya S."/>
            <person name="Fitzgerald M."/>
            <person name="Haas B."/>
            <person name="Abouelleil A."/>
            <person name="Allen A.W."/>
            <person name="Alvarado L."/>
            <person name="Arachchi H.M."/>
            <person name="Berlin A.M."/>
            <person name="Chapman S.B."/>
            <person name="Gainer-Dewar J."/>
            <person name="Goldberg J."/>
            <person name="Griggs A."/>
            <person name="Gujja S."/>
            <person name="Hansen M."/>
            <person name="Howarth C."/>
            <person name="Imamovic A."/>
            <person name="Ireland A."/>
            <person name="Larimer J."/>
            <person name="McCowan C."/>
            <person name="Murphy C."/>
            <person name="Pearson M."/>
            <person name="Poon T.W."/>
            <person name="Priest M."/>
            <person name="Roberts A."/>
            <person name="Saif S."/>
            <person name="Shea T."/>
            <person name="Sisk P."/>
            <person name="Sykes S."/>
            <person name="Wortman J."/>
            <person name="Nusbaum C."/>
            <person name="Birren B."/>
        </authorList>
    </citation>
    <scope>NUCLEOTIDE SEQUENCE [LARGE SCALE GENOMIC DNA]</scope>
    <source>
        <strain evidence="2 3">3_1_6</strain>
    </source>
</reference>
<dbReference type="RefSeq" id="WP_005027585.1">
    <property type="nucleotide sequence ID" value="NZ_KE150238.1"/>
</dbReference>
<accession>E5Y6W5</accession>
<comment type="caution">
    <text evidence="2">The sequence shown here is derived from an EMBL/GenBank/DDBJ whole genome shotgun (WGS) entry which is preliminary data.</text>
</comment>
<sequence length="128" mass="14304">MSLQSKAFSHPCRRRSVPRRPLRAAPPPSPASDLFPHPEGEIRRYSFPALAIRCERELLEAQQAEDMKEILSNVSASVDAFASLMELMDAEAKVDGVIIHILGRELQRIGKILFKMQDTYSTVELVGA</sequence>
<dbReference type="OrthoDB" id="5467740at2"/>
<reference evidence="2 3" key="1">
    <citation type="submission" date="2010-10" db="EMBL/GenBank/DDBJ databases">
        <authorList>
            <consortium name="The Broad Institute Genome Sequencing Platform"/>
            <person name="Ward D."/>
            <person name="Earl A."/>
            <person name="Feldgarden M."/>
            <person name="Young S.K."/>
            <person name="Gargeya S."/>
            <person name="Zeng Q."/>
            <person name="Alvarado L."/>
            <person name="Berlin A."/>
            <person name="Bochicchio J."/>
            <person name="Chapman S.B."/>
            <person name="Chen Z."/>
            <person name="Freedman E."/>
            <person name="Gellesch M."/>
            <person name="Goldberg J."/>
            <person name="Griggs A."/>
            <person name="Gujja S."/>
            <person name="Heilman E."/>
            <person name="Heiman D."/>
            <person name="Howarth C."/>
            <person name="Mehta T."/>
            <person name="Neiman D."/>
            <person name="Pearson M."/>
            <person name="Roberts A."/>
            <person name="Saif S."/>
            <person name="Shea T."/>
            <person name="Shenoy N."/>
            <person name="Sisk P."/>
            <person name="Stolte C."/>
            <person name="Sykes S."/>
            <person name="White J."/>
            <person name="Yandava C."/>
            <person name="Allen-Vercoe E."/>
            <person name="Sibley C."/>
            <person name="Ambrose C.E."/>
            <person name="Strauss J."/>
            <person name="Daigneault M."/>
            <person name="Haas B."/>
            <person name="Nusbaum C."/>
            <person name="Birren B."/>
        </authorList>
    </citation>
    <scope>NUCLEOTIDE SEQUENCE [LARGE SCALE GENOMIC DNA]</scope>
    <source>
        <strain evidence="2 3">3_1_6</strain>
    </source>
</reference>
<dbReference type="HOGENOM" id="CLU_1955350_0_0_7"/>
<evidence type="ECO:0000313" key="3">
    <source>
        <dbReference type="Proteomes" id="UP000006034"/>
    </source>
</evidence>
<keyword evidence="3" id="KW-1185">Reference proteome</keyword>
<protein>
    <submittedName>
        <fullName evidence="2">Uncharacterized protein</fullName>
    </submittedName>
</protein>
<dbReference type="EMBL" id="ADCP02000001">
    <property type="protein sequence ID" value="EFV44251.1"/>
    <property type="molecule type" value="Genomic_DNA"/>
</dbReference>
<dbReference type="GeneID" id="78084161"/>
<evidence type="ECO:0000313" key="2">
    <source>
        <dbReference type="EMBL" id="EFV44251.1"/>
    </source>
</evidence>
<dbReference type="eggNOG" id="ENOG503184K">
    <property type="taxonomic scope" value="Bacteria"/>
</dbReference>
<gene>
    <name evidence="2" type="ORF">HMPREF0179_01895</name>
</gene>
<proteinExistence type="predicted"/>
<name>E5Y6W5_BILW3</name>